<evidence type="ECO:0000259" key="2">
    <source>
        <dbReference type="PROSITE" id="PS50110"/>
    </source>
</evidence>
<dbReference type="PANTHER" id="PTHR43874">
    <property type="entry name" value="TWO-COMPONENT RESPONSE REGULATOR"/>
    <property type="match status" value="1"/>
</dbReference>
<keyword evidence="1" id="KW-0597">Phosphoprotein</keyword>
<accession>A0A2S7XTP8</accession>
<dbReference type="PROSITE" id="PS50110">
    <property type="entry name" value="RESPONSE_REGULATORY"/>
    <property type="match status" value="1"/>
</dbReference>
<dbReference type="Gene3D" id="3.40.50.2300">
    <property type="match status" value="1"/>
</dbReference>
<proteinExistence type="predicted"/>
<dbReference type="Pfam" id="PF00072">
    <property type="entry name" value="Response_reg"/>
    <property type="match status" value="1"/>
</dbReference>
<dbReference type="SUPFAM" id="SSF52172">
    <property type="entry name" value="CheY-like"/>
    <property type="match status" value="1"/>
</dbReference>
<evidence type="ECO:0000313" key="3">
    <source>
        <dbReference type="EMBL" id="PQJ96801.1"/>
    </source>
</evidence>
<reference evidence="3 4" key="1">
    <citation type="submission" date="2018-01" db="EMBL/GenBank/DDBJ databases">
        <title>The complete genome sequence of Chromatium okenii LaCa, a purple sulfur bacterium with a turbulent life.</title>
        <authorList>
            <person name="Luedin S.M."/>
            <person name="Liechti N."/>
            <person name="Storelli N."/>
            <person name="Danza F."/>
            <person name="Wittwer M."/>
            <person name="Pothier J.F."/>
            <person name="Tonolla M.A."/>
        </authorList>
    </citation>
    <scope>NUCLEOTIDE SEQUENCE [LARGE SCALE GENOMIC DNA]</scope>
    <source>
        <strain evidence="3 4">LaCa</strain>
    </source>
</reference>
<dbReference type="Proteomes" id="UP000239936">
    <property type="component" value="Unassembled WGS sequence"/>
</dbReference>
<sequence>MWHNRQVKVLVVDDSPSFRSYLQSLLDSYRYQTLTACHGREALELLAQHPDISLIITDVKCRNERVRAD</sequence>
<evidence type="ECO:0000256" key="1">
    <source>
        <dbReference type="PROSITE-ProRule" id="PRU00169"/>
    </source>
</evidence>
<evidence type="ECO:0000313" key="4">
    <source>
        <dbReference type="Proteomes" id="UP000239936"/>
    </source>
</evidence>
<comment type="caution">
    <text evidence="3">The sequence shown here is derived from an EMBL/GenBank/DDBJ whole genome shotgun (WGS) entry which is preliminary data.</text>
</comment>
<dbReference type="OrthoDB" id="9812260at2"/>
<dbReference type="GO" id="GO:0000160">
    <property type="term" value="P:phosphorelay signal transduction system"/>
    <property type="evidence" value="ECO:0007669"/>
    <property type="project" value="InterPro"/>
</dbReference>
<feature type="domain" description="Response regulatory" evidence="2">
    <location>
        <begin position="8"/>
        <end position="69"/>
    </location>
</feature>
<gene>
    <name evidence="3" type="ORF">CXB77_05740</name>
</gene>
<keyword evidence="4" id="KW-1185">Reference proteome</keyword>
<name>A0A2S7XTP8_9GAMM</name>
<dbReference type="InterPro" id="IPR011006">
    <property type="entry name" value="CheY-like_superfamily"/>
</dbReference>
<dbReference type="AlphaFoldDB" id="A0A2S7XTP8"/>
<feature type="modified residue" description="4-aspartylphosphate" evidence="1">
    <location>
        <position position="58"/>
    </location>
</feature>
<dbReference type="InterPro" id="IPR001789">
    <property type="entry name" value="Sig_transdc_resp-reg_receiver"/>
</dbReference>
<dbReference type="GO" id="GO:0009736">
    <property type="term" value="P:cytokinin-activated signaling pathway"/>
    <property type="evidence" value="ECO:0007669"/>
    <property type="project" value="InterPro"/>
</dbReference>
<organism evidence="3 4">
    <name type="scientific">Chromatium okenii</name>
    <dbReference type="NCBI Taxonomy" id="61644"/>
    <lineage>
        <taxon>Bacteria</taxon>
        <taxon>Pseudomonadati</taxon>
        <taxon>Pseudomonadota</taxon>
        <taxon>Gammaproteobacteria</taxon>
        <taxon>Chromatiales</taxon>
        <taxon>Chromatiaceae</taxon>
        <taxon>Chromatium</taxon>
    </lineage>
</organism>
<dbReference type="EMBL" id="PPGH01000030">
    <property type="protein sequence ID" value="PQJ96801.1"/>
    <property type="molecule type" value="Genomic_DNA"/>
</dbReference>
<dbReference type="InterPro" id="IPR045279">
    <property type="entry name" value="ARR-like"/>
</dbReference>
<protein>
    <recommendedName>
        <fullName evidence="2">Response regulatory domain-containing protein</fullName>
    </recommendedName>
</protein>
<dbReference type="PANTHER" id="PTHR43874:SF7">
    <property type="entry name" value="TWO-COMPONENT RESPONSE REGULATOR ARR10"/>
    <property type="match status" value="1"/>
</dbReference>